<reference evidence="1 2" key="1">
    <citation type="submission" date="2015-10" db="EMBL/GenBank/DDBJ databases">
        <title>A novel member of the family Ruminococcaceae isolated from human faeces.</title>
        <authorList>
            <person name="Shkoporov A.N."/>
            <person name="Chaplin A.V."/>
            <person name="Motuzova O.V."/>
            <person name="Kafarskaia L.I."/>
            <person name="Efimov B.A."/>
        </authorList>
    </citation>
    <scope>NUCLEOTIDE SEQUENCE [LARGE SCALE GENOMIC DNA]</scope>
    <source>
        <strain evidence="1 2">668</strain>
    </source>
</reference>
<protein>
    <recommendedName>
        <fullName evidence="3">DUF4860 domain-containing protein</fullName>
    </recommendedName>
</protein>
<accession>A0A0W7TVV2</accession>
<name>A0A0W7TVV2_9FIRM</name>
<evidence type="ECO:0000313" key="1">
    <source>
        <dbReference type="EMBL" id="KUE77932.1"/>
    </source>
</evidence>
<sequence>MHLYPLLLFAIIVLSLLFLVMTGTGLYSAVVDSQTRNREARAALSYLAARVHAADAAGAVSVGEGPEGAALLLRENADGETYETRIYLYEGALREEYGTADAALDPQDSERIVDAKSFSVEQVRPGLLVVSTEYGSADIALRSGRGAGPDA</sequence>
<organism evidence="1 2">
    <name type="scientific">Ruthenibacterium lactatiformans</name>
    <dbReference type="NCBI Taxonomy" id="1550024"/>
    <lineage>
        <taxon>Bacteria</taxon>
        <taxon>Bacillati</taxon>
        <taxon>Bacillota</taxon>
        <taxon>Clostridia</taxon>
        <taxon>Eubacteriales</taxon>
        <taxon>Oscillospiraceae</taxon>
        <taxon>Ruthenibacterium</taxon>
    </lineage>
</organism>
<dbReference type="AlphaFoldDB" id="A0A0W7TVV2"/>
<dbReference type="InterPro" id="IPR032340">
    <property type="entry name" value="DUF4860"/>
</dbReference>
<evidence type="ECO:0000313" key="2">
    <source>
        <dbReference type="Proteomes" id="UP000053433"/>
    </source>
</evidence>
<dbReference type="Proteomes" id="UP000053433">
    <property type="component" value="Unassembled WGS sequence"/>
</dbReference>
<dbReference type="EMBL" id="LMUA01000001">
    <property type="protein sequence ID" value="KUE77932.1"/>
    <property type="molecule type" value="Genomic_DNA"/>
</dbReference>
<dbReference type="Pfam" id="PF16152">
    <property type="entry name" value="DUF4860"/>
    <property type="match status" value="1"/>
</dbReference>
<gene>
    <name evidence="1" type="ORF">ASJ35_01250</name>
</gene>
<evidence type="ECO:0008006" key="3">
    <source>
        <dbReference type="Google" id="ProtNLM"/>
    </source>
</evidence>
<comment type="caution">
    <text evidence="1">The sequence shown here is derived from an EMBL/GenBank/DDBJ whole genome shotgun (WGS) entry which is preliminary data.</text>
</comment>
<proteinExistence type="predicted"/>